<feature type="region of interest" description="Disordered" evidence="4">
    <location>
        <begin position="258"/>
        <end position="302"/>
    </location>
</feature>
<dbReference type="RefSeq" id="WP_146510807.1">
    <property type="nucleotide sequence ID" value="NZ_SIHI01000010.1"/>
</dbReference>
<evidence type="ECO:0000256" key="1">
    <source>
        <dbReference type="ARBA" id="ARBA00022448"/>
    </source>
</evidence>
<dbReference type="GO" id="GO:0016887">
    <property type="term" value="F:ATP hydrolysis activity"/>
    <property type="evidence" value="ECO:0007669"/>
    <property type="project" value="InterPro"/>
</dbReference>
<dbReference type="GO" id="GO:0055085">
    <property type="term" value="P:transmembrane transport"/>
    <property type="evidence" value="ECO:0007669"/>
    <property type="project" value="InterPro"/>
</dbReference>
<dbReference type="AlphaFoldDB" id="A0A5C5WP51"/>
<evidence type="ECO:0000313" key="7">
    <source>
        <dbReference type="Proteomes" id="UP000317243"/>
    </source>
</evidence>
<dbReference type="Pfam" id="PF00005">
    <property type="entry name" value="ABC_tran"/>
    <property type="match status" value="1"/>
</dbReference>
<dbReference type="PROSITE" id="PS00211">
    <property type="entry name" value="ABC_TRANSPORTER_1"/>
    <property type="match status" value="1"/>
</dbReference>
<dbReference type="Gene3D" id="3.40.50.300">
    <property type="entry name" value="P-loop containing nucleotide triphosphate hydrolases"/>
    <property type="match status" value="1"/>
</dbReference>
<dbReference type="GO" id="GO:0005524">
    <property type="term" value="F:ATP binding"/>
    <property type="evidence" value="ECO:0007669"/>
    <property type="project" value="UniProtKB-KW"/>
</dbReference>
<dbReference type="InterPro" id="IPR051120">
    <property type="entry name" value="ABC_AA/LPS_Transport"/>
</dbReference>
<evidence type="ECO:0000313" key="6">
    <source>
        <dbReference type="EMBL" id="TWT51871.1"/>
    </source>
</evidence>
<keyword evidence="6" id="KW-0378">Hydrolase</keyword>
<accession>A0A5C5WP51</accession>
<dbReference type="InterPro" id="IPR003439">
    <property type="entry name" value="ABC_transporter-like_ATP-bd"/>
</dbReference>
<comment type="caution">
    <text evidence="6">The sequence shown here is derived from an EMBL/GenBank/DDBJ whole genome shotgun (WGS) entry which is preliminary data.</text>
</comment>
<dbReference type="PANTHER" id="PTHR45772">
    <property type="entry name" value="CONSERVED COMPONENT OF ABC TRANSPORTER FOR NATURAL AMINO ACIDS-RELATED"/>
    <property type="match status" value="1"/>
</dbReference>
<dbReference type="PANTHER" id="PTHR45772:SF10">
    <property type="entry name" value="LIPOPOLYSACCHARIDE EXPORT SYSTEM ATP-BINDING PROTEIN LPTB"/>
    <property type="match status" value="1"/>
</dbReference>
<dbReference type="SMART" id="SM00382">
    <property type="entry name" value="AAA"/>
    <property type="match status" value="1"/>
</dbReference>
<sequence>MSILQCEDLVKVYPGGKRAVDGVSFDVEPGEIVGLLGPNGAGKSTTFRMTCGLTSPTKGKVFLNGVDVSRWPMYKRARHGMGYLPQDQSIFTKLSVEQNLIAILEFLPLSRKERKERLDRLLGQFGLDDKRKQISSTLSGGERRRLEIARCLSSKPKIILLDEPFTGIDPTTINDIQDIIGELRDSGISILLTDHRERETLTITDRSNIICDGRVVVSGDVETVLNNKEAQEKYFGRRFDATSIIEEKSNFRVDRAETLPIPAPHTFKKPQETASPETISQPSASTAPRRETEDRVDESEWL</sequence>
<evidence type="ECO:0000256" key="4">
    <source>
        <dbReference type="SAM" id="MobiDB-lite"/>
    </source>
</evidence>
<keyword evidence="7" id="KW-1185">Reference proteome</keyword>
<keyword evidence="3 6" id="KW-0067">ATP-binding</keyword>
<feature type="domain" description="ABC transporter" evidence="5">
    <location>
        <begin position="4"/>
        <end position="237"/>
    </location>
</feature>
<gene>
    <name evidence="6" type="primary">lptB</name>
    <name evidence="6" type="ORF">KOR42_33450</name>
</gene>
<dbReference type="SUPFAM" id="SSF52540">
    <property type="entry name" value="P-loop containing nucleoside triphosphate hydrolases"/>
    <property type="match status" value="1"/>
</dbReference>
<dbReference type="OrthoDB" id="9805514at2"/>
<dbReference type="InterPro" id="IPR017871">
    <property type="entry name" value="ABC_transporter-like_CS"/>
</dbReference>
<keyword evidence="2" id="KW-0547">Nucleotide-binding</keyword>
<organism evidence="6 7">
    <name type="scientific">Thalassoglobus neptunius</name>
    <dbReference type="NCBI Taxonomy" id="1938619"/>
    <lineage>
        <taxon>Bacteria</taxon>
        <taxon>Pseudomonadati</taxon>
        <taxon>Planctomycetota</taxon>
        <taxon>Planctomycetia</taxon>
        <taxon>Planctomycetales</taxon>
        <taxon>Planctomycetaceae</taxon>
        <taxon>Thalassoglobus</taxon>
    </lineage>
</organism>
<dbReference type="InterPro" id="IPR003593">
    <property type="entry name" value="AAA+_ATPase"/>
</dbReference>
<dbReference type="GO" id="GO:0043190">
    <property type="term" value="C:ATP-binding cassette (ABC) transporter complex"/>
    <property type="evidence" value="ECO:0007669"/>
    <property type="project" value="InterPro"/>
</dbReference>
<protein>
    <submittedName>
        <fullName evidence="6">Lipopolysaccharide export system ATP-binding protein LptB</fullName>
        <ecNumber evidence="6">3.6.3.-</ecNumber>
    </submittedName>
</protein>
<reference evidence="6 7" key="1">
    <citation type="submission" date="2019-02" db="EMBL/GenBank/DDBJ databases">
        <title>Deep-cultivation of Planctomycetes and their phenomic and genomic characterization uncovers novel biology.</title>
        <authorList>
            <person name="Wiegand S."/>
            <person name="Jogler M."/>
            <person name="Boedeker C."/>
            <person name="Pinto D."/>
            <person name="Vollmers J."/>
            <person name="Rivas-Marin E."/>
            <person name="Kohn T."/>
            <person name="Peeters S.H."/>
            <person name="Heuer A."/>
            <person name="Rast P."/>
            <person name="Oberbeckmann S."/>
            <person name="Bunk B."/>
            <person name="Jeske O."/>
            <person name="Meyerdierks A."/>
            <person name="Storesund J.E."/>
            <person name="Kallscheuer N."/>
            <person name="Luecker S."/>
            <person name="Lage O.M."/>
            <person name="Pohl T."/>
            <person name="Merkel B.J."/>
            <person name="Hornburger P."/>
            <person name="Mueller R.-W."/>
            <person name="Bruemmer F."/>
            <person name="Labrenz M."/>
            <person name="Spormann A.M."/>
            <person name="Op Den Camp H."/>
            <person name="Overmann J."/>
            <person name="Amann R."/>
            <person name="Jetten M.S.M."/>
            <person name="Mascher T."/>
            <person name="Medema M.H."/>
            <person name="Devos D.P."/>
            <person name="Kaster A.-K."/>
            <person name="Ovreas L."/>
            <person name="Rohde M."/>
            <person name="Galperin M.Y."/>
            <person name="Jogler C."/>
        </authorList>
    </citation>
    <scope>NUCLEOTIDE SEQUENCE [LARGE SCALE GENOMIC DNA]</scope>
    <source>
        <strain evidence="6 7">KOR42</strain>
    </source>
</reference>
<evidence type="ECO:0000256" key="3">
    <source>
        <dbReference type="ARBA" id="ARBA00022840"/>
    </source>
</evidence>
<dbReference type="InterPro" id="IPR027417">
    <property type="entry name" value="P-loop_NTPase"/>
</dbReference>
<feature type="compositionally biased region" description="Polar residues" evidence="4">
    <location>
        <begin position="272"/>
        <end position="286"/>
    </location>
</feature>
<dbReference type="NCBIfam" id="TIGR04406">
    <property type="entry name" value="LPS_export_lptB"/>
    <property type="match status" value="1"/>
</dbReference>
<evidence type="ECO:0000259" key="5">
    <source>
        <dbReference type="PROSITE" id="PS50893"/>
    </source>
</evidence>
<dbReference type="Proteomes" id="UP000317243">
    <property type="component" value="Unassembled WGS sequence"/>
</dbReference>
<dbReference type="EMBL" id="SIHI01000010">
    <property type="protein sequence ID" value="TWT51871.1"/>
    <property type="molecule type" value="Genomic_DNA"/>
</dbReference>
<dbReference type="InterPro" id="IPR030921">
    <property type="entry name" value="LPS_export_LptB"/>
</dbReference>
<dbReference type="PROSITE" id="PS50893">
    <property type="entry name" value="ABC_TRANSPORTER_2"/>
    <property type="match status" value="1"/>
</dbReference>
<dbReference type="EC" id="3.6.3.-" evidence="6"/>
<evidence type="ECO:0000256" key="2">
    <source>
        <dbReference type="ARBA" id="ARBA00022741"/>
    </source>
</evidence>
<keyword evidence="1" id="KW-0813">Transport</keyword>
<proteinExistence type="predicted"/>
<dbReference type="CDD" id="cd03218">
    <property type="entry name" value="ABC_YhbG"/>
    <property type="match status" value="1"/>
</dbReference>
<name>A0A5C5WP51_9PLAN</name>